<evidence type="ECO:0000256" key="1">
    <source>
        <dbReference type="ARBA" id="ARBA00023186"/>
    </source>
</evidence>
<comment type="caution">
    <text evidence="3">The sequence shown here is derived from an EMBL/GenBank/DDBJ whole genome shotgun (WGS) entry which is preliminary data.</text>
</comment>
<dbReference type="PANTHER" id="PTHR20903:SF0">
    <property type="entry name" value="PREFOLDIN SUBUNIT 1"/>
    <property type="match status" value="1"/>
</dbReference>
<dbReference type="PANTHER" id="PTHR20903">
    <property type="entry name" value="PREFOLDIN SUBUNIT 1-RELATED"/>
    <property type="match status" value="1"/>
</dbReference>
<keyword evidence="2" id="KW-0812">Transmembrane</keyword>
<organism evidence="3 4">
    <name type="scientific">Vitis vinifera</name>
    <name type="common">Grape</name>
    <dbReference type="NCBI Taxonomy" id="29760"/>
    <lineage>
        <taxon>Eukaryota</taxon>
        <taxon>Viridiplantae</taxon>
        <taxon>Streptophyta</taxon>
        <taxon>Embryophyta</taxon>
        <taxon>Tracheophyta</taxon>
        <taxon>Spermatophyta</taxon>
        <taxon>Magnoliopsida</taxon>
        <taxon>eudicotyledons</taxon>
        <taxon>Gunneridae</taxon>
        <taxon>Pentapetalae</taxon>
        <taxon>rosids</taxon>
        <taxon>Vitales</taxon>
        <taxon>Vitaceae</taxon>
        <taxon>Viteae</taxon>
        <taxon>Vitis</taxon>
    </lineage>
</organism>
<gene>
    <name evidence="3" type="ORF">CK203_039469</name>
</gene>
<reference evidence="3 4" key="1">
    <citation type="journal article" date="2018" name="PLoS Genet.">
        <title>Population sequencing reveals clonal diversity and ancestral inbreeding in the grapevine cultivar Chardonnay.</title>
        <authorList>
            <person name="Roach M.J."/>
            <person name="Johnson D.L."/>
            <person name="Bohlmann J."/>
            <person name="van Vuuren H.J."/>
            <person name="Jones S.J."/>
            <person name="Pretorius I.S."/>
            <person name="Schmidt S.A."/>
            <person name="Borneman A.R."/>
        </authorList>
    </citation>
    <scope>NUCLEOTIDE SEQUENCE [LARGE SCALE GENOMIC DNA]</scope>
    <source>
        <strain evidence="4">cv. Chardonnay</strain>
        <tissue evidence="3">Leaf</tissue>
    </source>
</reference>
<feature type="transmembrane region" description="Helical" evidence="2">
    <location>
        <begin position="91"/>
        <end position="110"/>
    </location>
</feature>
<dbReference type="Proteomes" id="UP000288805">
    <property type="component" value="Unassembled WGS sequence"/>
</dbReference>
<dbReference type="AlphaFoldDB" id="A0A438I7F9"/>
<name>A0A438I7F9_VITVI</name>
<proteinExistence type="predicted"/>
<dbReference type="EMBL" id="QGNW01000136">
    <property type="protein sequence ID" value="RVW92599.1"/>
    <property type="molecule type" value="Genomic_DNA"/>
</dbReference>
<sequence length="180" mass="20850">MRNKEGEKKRAFLTLEELHQLSDDTNTYKSIEREFWIIFCGLPMIYDMLMNLLFYFFPLPFHFISNVSRFVLEPKLALMSEQEQKLKDSEAAIAGLQVCFSAFFLSMLVFRLFSNHYKFGCPGLGLSLKPQASSSNNLLHVGQTSKEYLEKQMAEVENNLRELLQQDPGLARQIMSMTVM</sequence>
<keyword evidence="2" id="KW-0472">Membrane</keyword>
<feature type="transmembrane region" description="Helical" evidence="2">
    <location>
        <begin position="35"/>
        <end position="57"/>
    </location>
</feature>
<keyword evidence="2" id="KW-1133">Transmembrane helix</keyword>
<keyword evidence="1" id="KW-0143">Chaperone</keyword>
<protein>
    <submittedName>
        <fullName evidence="3">Uncharacterized protein</fullName>
    </submittedName>
</protein>
<evidence type="ECO:0000313" key="4">
    <source>
        <dbReference type="Proteomes" id="UP000288805"/>
    </source>
</evidence>
<evidence type="ECO:0000256" key="2">
    <source>
        <dbReference type="SAM" id="Phobius"/>
    </source>
</evidence>
<accession>A0A438I7F9</accession>
<evidence type="ECO:0000313" key="3">
    <source>
        <dbReference type="EMBL" id="RVW92599.1"/>
    </source>
</evidence>